<dbReference type="EMBL" id="MVGT01002370">
    <property type="protein sequence ID" value="OVA08035.1"/>
    <property type="molecule type" value="Genomic_DNA"/>
</dbReference>
<dbReference type="Gene3D" id="3.60.10.10">
    <property type="entry name" value="Endonuclease/exonuclease/phosphatase"/>
    <property type="match status" value="1"/>
</dbReference>
<dbReference type="Proteomes" id="UP000195402">
    <property type="component" value="Unassembled WGS sequence"/>
</dbReference>
<dbReference type="PANTHER" id="PTHR33710:SF13">
    <property type="entry name" value="ENDONUCLEASE_EXONUCLEASE_PHOSPHATASE FAMILY PROTEIN"/>
    <property type="match status" value="1"/>
</dbReference>
<comment type="caution">
    <text evidence="2">The sequence shown here is derived from an EMBL/GenBank/DDBJ whole genome shotgun (WGS) entry which is preliminary data.</text>
</comment>
<dbReference type="SUPFAM" id="SSF56219">
    <property type="entry name" value="DNase I-like"/>
    <property type="match status" value="1"/>
</dbReference>
<dbReference type="GO" id="GO:0003676">
    <property type="term" value="F:nucleic acid binding"/>
    <property type="evidence" value="ECO:0007669"/>
    <property type="project" value="InterPro"/>
</dbReference>
<dbReference type="CDD" id="cd06222">
    <property type="entry name" value="RNase_H_like"/>
    <property type="match status" value="1"/>
</dbReference>
<dbReference type="InterPro" id="IPR044730">
    <property type="entry name" value="RNase_H-like_dom_plant"/>
</dbReference>
<keyword evidence="3" id="KW-1185">Reference proteome</keyword>
<dbReference type="Pfam" id="PF13966">
    <property type="entry name" value="zf-RVT"/>
    <property type="match status" value="1"/>
</dbReference>
<evidence type="ECO:0000313" key="3">
    <source>
        <dbReference type="Proteomes" id="UP000195402"/>
    </source>
</evidence>
<evidence type="ECO:0000313" key="2">
    <source>
        <dbReference type="EMBL" id="OVA08035.1"/>
    </source>
</evidence>
<dbReference type="InterPro" id="IPR026960">
    <property type="entry name" value="RVT-Znf"/>
</dbReference>
<accession>A0A200QC70</accession>
<dbReference type="InterPro" id="IPR036691">
    <property type="entry name" value="Endo/exonu/phosph_ase_sf"/>
</dbReference>
<reference evidence="2 3" key="1">
    <citation type="journal article" date="2017" name="Mol. Plant">
        <title>The Genome of Medicinal Plant Macleaya cordata Provides New Insights into Benzylisoquinoline Alkaloids Metabolism.</title>
        <authorList>
            <person name="Liu X."/>
            <person name="Liu Y."/>
            <person name="Huang P."/>
            <person name="Ma Y."/>
            <person name="Qing Z."/>
            <person name="Tang Q."/>
            <person name="Cao H."/>
            <person name="Cheng P."/>
            <person name="Zheng Y."/>
            <person name="Yuan Z."/>
            <person name="Zhou Y."/>
            <person name="Liu J."/>
            <person name="Tang Z."/>
            <person name="Zhuo Y."/>
            <person name="Zhang Y."/>
            <person name="Yu L."/>
            <person name="Huang J."/>
            <person name="Yang P."/>
            <person name="Peng Q."/>
            <person name="Zhang J."/>
            <person name="Jiang W."/>
            <person name="Zhang Z."/>
            <person name="Lin K."/>
            <person name="Ro D.K."/>
            <person name="Chen X."/>
            <person name="Xiong X."/>
            <person name="Shang Y."/>
            <person name="Huang S."/>
            <person name="Zeng J."/>
        </authorList>
    </citation>
    <scope>NUCLEOTIDE SEQUENCE [LARGE SCALE GENOMIC DNA]</scope>
    <source>
        <strain evidence="3">cv. BLH2017</strain>
        <tissue evidence="2">Root</tissue>
    </source>
</reference>
<dbReference type="GO" id="GO:0004523">
    <property type="term" value="F:RNA-DNA hybrid ribonuclease activity"/>
    <property type="evidence" value="ECO:0007669"/>
    <property type="project" value="InterPro"/>
</dbReference>
<dbReference type="SUPFAM" id="SSF53098">
    <property type="entry name" value="Ribonuclease H-like"/>
    <property type="match status" value="1"/>
</dbReference>
<name>A0A200QC70_MACCD</name>
<dbReference type="OrthoDB" id="1476293at2759"/>
<gene>
    <name evidence="2" type="ORF">BVC80_8625g13</name>
</gene>
<dbReference type="PROSITE" id="PS50879">
    <property type="entry name" value="RNASE_H_1"/>
    <property type="match status" value="1"/>
</dbReference>
<feature type="domain" description="RNase H type-1" evidence="1">
    <location>
        <begin position="1163"/>
        <end position="1290"/>
    </location>
</feature>
<protein>
    <submittedName>
        <fullName evidence="2">Ribonuclease H domain</fullName>
    </submittedName>
</protein>
<dbReference type="PANTHER" id="PTHR33710">
    <property type="entry name" value="BNAC02G09200D PROTEIN"/>
    <property type="match status" value="1"/>
</dbReference>
<dbReference type="OMA" id="NELPRCI"/>
<organism evidence="2 3">
    <name type="scientific">Macleaya cordata</name>
    <name type="common">Five-seeded plume-poppy</name>
    <name type="synonym">Bocconia cordata</name>
    <dbReference type="NCBI Taxonomy" id="56857"/>
    <lineage>
        <taxon>Eukaryota</taxon>
        <taxon>Viridiplantae</taxon>
        <taxon>Streptophyta</taxon>
        <taxon>Embryophyta</taxon>
        <taxon>Tracheophyta</taxon>
        <taxon>Spermatophyta</taxon>
        <taxon>Magnoliopsida</taxon>
        <taxon>Ranunculales</taxon>
        <taxon>Papaveraceae</taxon>
        <taxon>Papaveroideae</taxon>
        <taxon>Macleaya</taxon>
    </lineage>
</organism>
<dbReference type="InterPro" id="IPR005135">
    <property type="entry name" value="Endo/exonuclease/phosphatase"/>
</dbReference>
<dbReference type="Gene3D" id="3.30.420.10">
    <property type="entry name" value="Ribonuclease H-like superfamily/Ribonuclease H"/>
    <property type="match status" value="1"/>
</dbReference>
<dbReference type="InterPro" id="IPR036397">
    <property type="entry name" value="RNaseH_sf"/>
</dbReference>
<dbReference type="Pfam" id="PF03372">
    <property type="entry name" value="Exo_endo_phos"/>
    <property type="match status" value="1"/>
</dbReference>
<dbReference type="InterPro" id="IPR002156">
    <property type="entry name" value="RNaseH_domain"/>
</dbReference>
<proteinExistence type="predicted"/>
<dbReference type="InterPro" id="IPR012337">
    <property type="entry name" value="RNaseH-like_sf"/>
</dbReference>
<sequence>MPVEIDADGFQSVVNKKWWRRKKSVSFEGETSLDAPAVKEGTAPSIKSSILDEGARLPGNGVVGGSLVPAVGVTLTQATELGKGKQKDGEEPLAVDERQVHGGPTTICAATKIMAENELSPTQVISHEVVENSLFSTHVPTEEVEALHQAVAPTHATYLNGDSTDCFLKCGYLDTTTKESSLIPSKSLGNVYNKEGMQAGTSSRPPSSSVMDRDNLTMGPPLNHVVVDNTSSGFPLLSSNDGSELFNTGWDTTRVGENNSLEIGGLDGGDSPCAVSREGVPNDINILDRGAHLDRNKVQKIGNYNSRGEEMIIIGDIEKEAAGVNANLAYLTDNVSGLVDREGDKKLLYEGEDLSESERSDFGDESQSIAERALLTGLALLERVPDLYLSAMTVDPLLLWNIRGAGNRSSIRHLRLLIKDHKAKLVMLSEPMIHHDRLIKVASSLSLSNYAHNSNCGGKVWVLWGDTYGVSVISASSQYIHTKIVYNPLGVEFHATFVYASCDGIERRSLWSDLSDIGSGMNGPWLLGGDFNVVSNLAEKLGGRMTLGPYIEDFNDFIAGNELVDGGFNGSKYTWCNNQQGTNRIWARLDRVLTNSSWVQAFPPISIHHQARICSDHSPLVVSLHHQTRRGPSPFRFQRMWVTHATYDSLLKDHWNLEVVGRPLHVLVTKLKIFRYKLKSWNSQIFGNIHQVLHTLEDKILVAEAALEEDLGLLHKEAIDYYAGILSSEGWKANFLTQGGKLVMVRHVLSSMAIYLLSAVVVPKVVVQRINRLISGFFWGSHDGKPKHNWVSWKAICRLVLEGGLGVRYIEDVVSSFRLKSLWNGLENKSIWASFIIGKYGINNFALRSYVAPCTASKFWKECVNLIDVLVKNSAWKIGNGDMNFWFENWSNEGILADTLPEDETYSSVTLKEAVEAEFCILGLPESLAFQVRNMYDSRLQAESDVRLWAPTTSGVFSVKSAFEQIRDLAPICPFARFYWATFIPKKLSVFFWRSLHNAVPVDVRIQNCAISLASGCVCCAQRKIESFDHLFVHSDLATYMWDLFGHPLGLYREDFQDFRDMIWAWFNVAQVGSQIGGLAILIPLVIIWETWLERNRRYHNERPTNISSIRFKVLNWIRDINPRMKVVKSSPASLRNALSSWGVPLVPVRTRTIKILRWSRPPPGYFILNTDGACADRIAAGGGVVRDNRGTVVAAFHSFYGSGTNNLAESRALLDGLSLCRDIGIDRIAVRVDSKLVASWFHCIGDIPWFLARWWSKIREVTQVLDVVVAHVYRELNTPADFIATMGIQTSSDQIFQTEFPSRLLGLARLDRLGIPYVRNR</sequence>
<dbReference type="STRING" id="56857.A0A200QC70"/>
<dbReference type="Pfam" id="PF13456">
    <property type="entry name" value="RVT_3"/>
    <property type="match status" value="1"/>
</dbReference>
<evidence type="ECO:0000259" key="1">
    <source>
        <dbReference type="PROSITE" id="PS50879"/>
    </source>
</evidence>
<dbReference type="InParanoid" id="A0A200QC70"/>